<dbReference type="GO" id="GO:0005852">
    <property type="term" value="C:eukaryotic translation initiation factor 3 complex"/>
    <property type="evidence" value="ECO:0007669"/>
    <property type="project" value="UniProtKB-UniRule"/>
</dbReference>
<keyword evidence="7" id="KW-1185">Reference proteome</keyword>
<dbReference type="SMART" id="SM00232">
    <property type="entry name" value="JAB_MPN"/>
    <property type="match status" value="1"/>
</dbReference>
<keyword evidence="1 4" id="KW-0963">Cytoplasm</keyword>
<dbReference type="GO" id="GO:0003743">
    <property type="term" value="F:translation initiation factor activity"/>
    <property type="evidence" value="ECO:0007669"/>
    <property type="project" value="UniProtKB-UniRule"/>
</dbReference>
<sequence>MAEPMNFANVAGTKPEDTPLKTVQIDGQVLLKVIKHCKECMPSLVTGQLLGLDIGSTLEVTSSFPFPSRSEEDDAEADGANYQLEMMRCLREVNVDNNTVGWYQSTYLGSYQTVELIETFLNYQENIKRCVCLVYDPYRSSQGGLALKALKLKDTFMEIYRACPNGVSTDDLAKASIGWKDIFHEIPVSIANSSLHSALMDELQSEVTANQADFDRLVLSTNPYLEKNLEFLIECLDDLQLEQQKGAFYYRNLSRQQQQHAQWLQKRRAENFARRAAGEEPLPEDDASNPMHKTLTEPSRLEGLLITNQVNNYCSQINQFSSQSLQKLYLMQGLHGTESV</sequence>
<dbReference type="InterPro" id="IPR000555">
    <property type="entry name" value="JAMM/MPN+_dom"/>
</dbReference>
<dbReference type="InterPro" id="IPR037518">
    <property type="entry name" value="MPN"/>
</dbReference>
<dbReference type="PANTHER" id="PTHR10410">
    <property type="entry name" value="EUKARYOTIC TRANSLATION INITIATION FACTOR 3 -RELATED"/>
    <property type="match status" value="1"/>
</dbReference>
<evidence type="ECO:0000256" key="2">
    <source>
        <dbReference type="ARBA" id="ARBA00022540"/>
    </source>
</evidence>
<name>A0AAE0GPS3_9CHLO</name>
<reference evidence="6 7" key="1">
    <citation type="journal article" date="2015" name="Genome Biol. Evol.">
        <title>Comparative Genomics of a Bacterivorous Green Alga Reveals Evolutionary Causalities and Consequences of Phago-Mixotrophic Mode of Nutrition.</title>
        <authorList>
            <person name="Burns J.A."/>
            <person name="Paasch A."/>
            <person name="Narechania A."/>
            <person name="Kim E."/>
        </authorList>
    </citation>
    <scope>NUCLEOTIDE SEQUENCE [LARGE SCALE GENOMIC DNA]</scope>
    <source>
        <strain evidence="6 7">PLY_AMNH</strain>
    </source>
</reference>
<gene>
    <name evidence="6" type="ORF">CYMTET_10117</name>
</gene>
<dbReference type="EMBL" id="LGRX02003527">
    <property type="protein sequence ID" value="KAK3282129.1"/>
    <property type="molecule type" value="Genomic_DNA"/>
</dbReference>
<dbReference type="GO" id="GO:0001732">
    <property type="term" value="P:formation of cytoplasmic translation initiation complex"/>
    <property type="evidence" value="ECO:0007669"/>
    <property type="project" value="UniProtKB-UniRule"/>
</dbReference>
<keyword evidence="2 4" id="KW-0396">Initiation factor</keyword>
<comment type="caution">
    <text evidence="6">The sequence shown here is derived from an EMBL/GenBank/DDBJ whole genome shotgun (WGS) entry which is preliminary data.</text>
</comment>
<keyword evidence="3 4" id="KW-0648">Protein biosynthesis</keyword>
<proteinExistence type="inferred from homology"/>
<evidence type="ECO:0000256" key="1">
    <source>
        <dbReference type="ARBA" id="ARBA00022490"/>
    </source>
</evidence>
<dbReference type="AlphaFoldDB" id="A0AAE0GPS3"/>
<dbReference type="CDD" id="cd08065">
    <property type="entry name" value="MPN_eIF3h"/>
    <property type="match status" value="1"/>
</dbReference>
<dbReference type="GO" id="GO:0008237">
    <property type="term" value="F:metallopeptidase activity"/>
    <property type="evidence" value="ECO:0007669"/>
    <property type="project" value="InterPro"/>
</dbReference>
<comment type="function">
    <text evidence="4">Component of the eukaryotic translation initiation factor 3 (eIF-3) complex, which is involved in protein synthesis of a specialized repertoire of mRNAs and, together with other initiation factors, stimulates binding of mRNA and methionyl-tRNAi to the 40S ribosome. The eIF-3 complex specifically targets and initiates translation of a subset of mRNAs involved in cell proliferation.</text>
</comment>
<dbReference type="Pfam" id="PF19445">
    <property type="entry name" value="eIF3h_C"/>
    <property type="match status" value="1"/>
</dbReference>
<comment type="subunit">
    <text evidence="4">Component of the eukaryotic translation initiation factor 3 (eIF-3) complex.</text>
</comment>
<evidence type="ECO:0000259" key="5">
    <source>
        <dbReference type="PROSITE" id="PS50249"/>
    </source>
</evidence>
<dbReference type="GO" id="GO:0033290">
    <property type="term" value="C:eukaryotic 48S preinitiation complex"/>
    <property type="evidence" value="ECO:0007669"/>
    <property type="project" value="UniProtKB-UniRule"/>
</dbReference>
<protein>
    <recommendedName>
        <fullName evidence="4">Eukaryotic translation initiation factor 3 subunit H</fullName>
        <shortName evidence="4">eIF3h</shortName>
    </recommendedName>
</protein>
<comment type="subcellular location">
    <subcellularLocation>
        <location evidence="4">Cytoplasm</location>
    </subcellularLocation>
</comment>
<evidence type="ECO:0000256" key="3">
    <source>
        <dbReference type="ARBA" id="ARBA00022917"/>
    </source>
</evidence>
<evidence type="ECO:0000313" key="6">
    <source>
        <dbReference type="EMBL" id="KAK3282129.1"/>
    </source>
</evidence>
<dbReference type="GO" id="GO:0016282">
    <property type="term" value="C:eukaryotic 43S preinitiation complex"/>
    <property type="evidence" value="ECO:0007669"/>
    <property type="project" value="UniProtKB-UniRule"/>
</dbReference>
<dbReference type="HAMAP" id="MF_03007">
    <property type="entry name" value="eIF3h"/>
    <property type="match status" value="1"/>
</dbReference>
<feature type="domain" description="MPN" evidence="5">
    <location>
        <begin position="23"/>
        <end position="156"/>
    </location>
</feature>
<dbReference type="InterPro" id="IPR050242">
    <property type="entry name" value="JAMM_MPN+_peptidase_M67A"/>
</dbReference>
<evidence type="ECO:0000256" key="4">
    <source>
        <dbReference type="HAMAP-Rule" id="MF_03007"/>
    </source>
</evidence>
<dbReference type="PROSITE" id="PS50249">
    <property type="entry name" value="MPN"/>
    <property type="match status" value="1"/>
</dbReference>
<dbReference type="Gene3D" id="3.40.140.10">
    <property type="entry name" value="Cytidine Deaminase, domain 2"/>
    <property type="match status" value="1"/>
</dbReference>
<evidence type="ECO:0000313" key="7">
    <source>
        <dbReference type="Proteomes" id="UP001190700"/>
    </source>
</evidence>
<organism evidence="6 7">
    <name type="scientific">Cymbomonas tetramitiformis</name>
    <dbReference type="NCBI Taxonomy" id="36881"/>
    <lineage>
        <taxon>Eukaryota</taxon>
        <taxon>Viridiplantae</taxon>
        <taxon>Chlorophyta</taxon>
        <taxon>Pyramimonadophyceae</taxon>
        <taxon>Pyramimonadales</taxon>
        <taxon>Pyramimonadaceae</taxon>
        <taxon>Cymbomonas</taxon>
    </lineage>
</organism>
<dbReference type="InterPro" id="IPR027524">
    <property type="entry name" value="eIF3h"/>
</dbReference>
<comment type="similarity">
    <text evidence="4">Belongs to the eIF-3 subunit H family.</text>
</comment>
<dbReference type="Proteomes" id="UP001190700">
    <property type="component" value="Unassembled WGS sequence"/>
</dbReference>
<accession>A0AAE0GPS3</accession>
<dbReference type="Pfam" id="PF01398">
    <property type="entry name" value="JAB"/>
    <property type="match status" value="1"/>
</dbReference>
<dbReference type="InterPro" id="IPR045810">
    <property type="entry name" value="eIF3h_C"/>
</dbReference>